<evidence type="ECO:0000256" key="1">
    <source>
        <dbReference type="SAM" id="Phobius"/>
    </source>
</evidence>
<dbReference type="Gene3D" id="3.30.2090.10">
    <property type="entry name" value="Multidrug efflux transporter AcrB TolC docking domain, DN and DC subdomains"/>
    <property type="match status" value="2"/>
</dbReference>
<feature type="transmembrane region" description="Helical" evidence="1">
    <location>
        <begin position="907"/>
        <end position="927"/>
    </location>
</feature>
<dbReference type="PANTHER" id="PTHR32063">
    <property type="match status" value="1"/>
</dbReference>
<dbReference type="Gene3D" id="3.30.70.1430">
    <property type="entry name" value="Multidrug efflux transporter AcrB pore domain"/>
    <property type="match status" value="2"/>
</dbReference>
<feature type="transmembrane region" description="Helical" evidence="1">
    <location>
        <begin position="537"/>
        <end position="555"/>
    </location>
</feature>
<dbReference type="AlphaFoldDB" id="A0A511HIG2"/>
<sequence>MWIVRLALRRPYTFVVAALLLVFVSVQVIRESPTDILPEVDIPVISVVWSYDGLPAQQIERQITQYSEYSLANNVANLARQESQSFDGVSVARLYLHPGADVAEAMAQVTASSQSITRRMPPGTQPPIILRYSASSVPILQVSFSSETLTESQIYDHVNQRVRPLLGTVRGARIPQLMGGKVRQMTVDLDLEALEAHGLAPHDVASAVSAQNLVLPTGNIKMGAHEYRVTLNSSPETLAALNDIPVRRSDGRVVFLRDVAHVHDGFAVQTNIAREEGRRSVILSVMKTGDASTLEVARRVRELLPTIQAAAPEGLSVRLLADQSSFVTTAIHGLLVEGVIAALLTATMILLFLGSWRSTLIIAISIPLSVLAAILVLRGLGYTLDSMTLGGLALAVGILVDDATVEIENIHRNLAMGKPLTQAILDGAEQIAVPAFVASLSIGIVFVSVLFLEGPARYLFLPMGLAVGLSVMASYLLSRTLVPTLVQFLLRAEVQRHGQPQRGWLARLHHRFEEGFERFRARYVRALQGALARPRRVLVFFLLAVLAAVGLMPFVGRDFFPTVDAGQLRLHVVAPPGTRIEETERYLSLVEDAVRELIPAEDRVSLIDMMGMPGGYNLALTDTSNVSSADGEVLVTLAPKRRVRTDAYVRLLREELPRRFPELTFYFQPADIVTQILNFGLPSPIDVQVSGSQREATYAIARKLEAELGQVRGAVDVRLSQVVNAPRLHFEVDRVRSSAVGLTQRDVANNVLLTVSSSSQVSPSFWIDPKTGNSYPVSVRVPETRVSSVEDLTRMALPTREGPQLLGDLTRVQREWTPVFVTHVDIQPTFNVRADVQDTDLGSVASRLERIVDRYREELPPGSRIQVRGQVESMRTSFDRLLLGLLFAAVLVYALMVVNFQSWLDPFIIITALPGAVVGMVVSLFATQTPFSIPSLMGAIMSVGVATANSVLVVSFANEQLALGASAAEAALEAGRVRVRPVLMTALAMGLGMLPMSLNLGEGGEQNAALGCAVIGGLVGATVATLFFVPVVYSLMQARRAVRAAAPELEPSVTA</sequence>
<dbReference type="InterPro" id="IPR027463">
    <property type="entry name" value="AcrB_DN_DC_subdom"/>
</dbReference>
<dbReference type="SUPFAM" id="SSF82866">
    <property type="entry name" value="Multidrug efflux transporter AcrB transmembrane domain"/>
    <property type="match status" value="2"/>
</dbReference>
<dbReference type="Proteomes" id="UP000321224">
    <property type="component" value="Unassembled WGS sequence"/>
</dbReference>
<dbReference type="SUPFAM" id="SSF82693">
    <property type="entry name" value="Multidrug efflux transporter AcrB pore domain, PN1, PN2, PC1 and PC2 subdomains"/>
    <property type="match status" value="2"/>
</dbReference>
<dbReference type="PRINTS" id="PR00702">
    <property type="entry name" value="ACRIFLAVINRP"/>
</dbReference>
<name>A0A511HIG2_9BACT</name>
<dbReference type="PANTHER" id="PTHR32063:SF8">
    <property type="entry name" value="CATION EFFLUX PROTEIN"/>
    <property type="match status" value="1"/>
</dbReference>
<dbReference type="GO" id="GO:0042910">
    <property type="term" value="F:xenobiotic transmembrane transporter activity"/>
    <property type="evidence" value="ECO:0007669"/>
    <property type="project" value="TreeGrafter"/>
</dbReference>
<dbReference type="EMBL" id="FNAJ01000022">
    <property type="protein sequence ID" value="SDF16631.1"/>
    <property type="molecule type" value="Genomic_DNA"/>
</dbReference>
<dbReference type="Proteomes" id="UP000198717">
    <property type="component" value="Unassembled WGS sequence"/>
</dbReference>
<comment type="caution">
    <text evidence="2">The sequence shown here is derived from an EMBL/GenBank/DDBJ whole genome shotgun (WGS) entry which is preliminary data.</text>
</comment>
<dbReference type="Pfam" id="PF00873">
    <property type="entry name" value="ACR_tran"/>
    <property type="match status" value="1"/>
</dbReference>
<keyword evidence="4" id="KW-1185">Reference proteome</keyword>
<dbReference type="Gene3D" id="3.30.70.1440">
    <property type="entry name" value="Multidrug efflux transporter AcrB pore domain"/>
    <property type="match status" value="1"/>
</dbReference>
<dbReference type="EMBL" id="BJVY01000033">
    <property type="protein sequence ID" value="GEL73360.1"/>
    <property type="molecule type" value="Genomic_DNA"/>
</dbReference>
<evidence type="ECO:0000313" key="4">
    <source>
        <dbReference type="Proteomes" id="UP000198717"/>
    </source>
</evidence>
<evidence type="ECO:0000313" key="3">
    <source>
        <dbReference type="EMBL" id="SDF16631.1"/>
    </source>
</evidence>
<feature type="transmembrane region" description="Helical" evidence="1">
    <location>
        <begin position="330"/>
        <end position="353"/>
    </location>
</feature>
<feature type="transmembrane region" description="Helical" evidence="1">
    <location>
        <begin position="431"/>
        <end position="452"/>
    </location>
</feature>
<keyword evidence="1" id="KW-1133">Transmembrane helix</keyword>
<proteinExistence type="predicted"/>
<feature type="transmembrane region" description="Helical" evidence="1">
    <location>
        <begin position="977"/>
        <end position="996"/>
    </location>
</feature>
<feature type="transmembrane region" description="Helical" evidence="1">
    <location>
        <begin position="881"/>
        <end position="900"/>
    </location>
</feature>
<protein>
    <submittedName>
        <fullName evidence="3">Multidrug efflux pump subunit AcrB</fullName>
    </submittedName>
    <submittedName>
        <fullName evidence="2">RND transporter</fullName>
    </submittedName>
</protein>
<dbReference type="SUPFAM" id="SSF82714">
    <property type="entry name" value="Multidrug efflux transporter AcrB TolC docking domain, DN and DC subdomains"/>
    <property type="match status" value="2"/>
</dbReference>
<reference evidence="3 4" key="1">
    <citation type="submission" date="2016-10" db="EMBL/GenBank/DDBJ databases">
        <authorList>
            <person name="Varghese N."/>
            <person name="Submissions S."/>
        </authorList>
    </citation>
    <scope>NUCLEOTIDE SEQUENCE [LARGE SCALE GENOMIC DNA]</scope>
    <source>
        <strain evidence="3 4">DSM 2260</strain>
    </source>
</reference>
<dbReference type="Gene3D" id="3.30.70.1320">
    <property type="entry name" value="Multidrug efflux transporter AcrB pore domain like"/>
    <property type="match status" value="1"/>
</dbReference>
<reference evidence="2 5" key="2">
    <citation type="submission" date="2019-07" db="EMBL/GenBank/DDBJ databases">
        <title>Whole genome shotgun sequence of Myxococcus virescens NBRC 100334.</title>
        <authorList>
            <person name="Hosoyama A."/>
            <person name="Uohara A."/>
            <person name="Ohji S."/>
            <person name="Ichikawa N."/>
        </authorList>
    </citation>
    <scope>NUCLEOTIDE SEQUENCE [LARGE SCALE GENOMIC DNA]</scope>
    <source>
        <strain evidence="2 5">NBRC 100334</strain>
    </source>
</reference>
<keyword evidence="1" id="KW-0812">Transmembrane</keyword>
<keyword evidence="1" id="KW-0472">Membrane</keyword>
<dbReference type="Gene3D" id="1.20.1640.10">
    <property type="entry name" value="Multidrug efflux transporter AcrB transmembrane domain"/>
    <property type="match status" value="2"/>
</dbReference>
<feature type="transmembrane region" description="Helical" evidence="1">
    <location>
        <begin position="360"/>
        <end position="381"/>
    </location>
</feature>
<organism evidence="2 5">
    <name type="scientific">Myxococcus virescens</name>
    <dbReference type="NCBI Taxonomy" id="83456"/>
    <lineage>
        <taxon>Bacteria</taxon>
        <taxon>Pseudomonadati</taxon>
        <taxon>Myxococcota</taxon>
        <taxon>Myxococcia</taxon>
        <taxon>Myxococcales</taxon>
        <taxon>Cystobacterineae</taxon>
        <taxon>Myxococcaceae</taxon>
        <taxon>Myxococcus</taxon>
    </lineage>
</organism>
<evidence type="ECO:0000313" key="2">
    <source>
        <dbReference type="EMBL" id="GEL73360.1"/>
    </source>
</evidence>
<dbReference type="InterPro" id="IPR001036">
    <property type="entry name" value="Acrflvin-R"/>
</dbReference>
<feature type="transmembrane region" description="Helical" evidence="1">
    <location>
        <begin position="1008"/>
        <end position="1033"/>
    </location>
</feature>
<feature type="transmembrane region" description="Helical" evidence="1">
    <location>
        <begin position="933"/>
        <end position="956"/>
    </location>
</feature>
<gene>
    <name evidence="2" type="ORF">MVI01_51440</name>
    <name evidence="3" type="ORF">SAMN04488504_12224</name>
</gene>
<accession>A0A511HIG2</accession>
<evidence type="ECO:0000313" key="5">
    <source>
        <dbReference type="Proteomes" id="UP000321224"/>
    </source>
</evidence>
<dbReference type="GO" id="GO:0005886">
    <property type="term" value="C:plasma membrane"/>
    <property type="evidence" value="ECO:0007669"/>
    <property type="project" value="TreeGrafter"/>
</dbReference>